<feature type="region of interest" description="Disordered" evidence="2">
    <location>
        <begin position="1167"/>
        <end position="1194"/>
    </location>
</feature>
<accession>A0A7J7NA57</accession>
<dbReference type="OrthoDB" id="248320at2759"/>
<feature type="region of interest" description="Disordered" evidence="2">
    <location>
        <begin position="592"/>
        <end position="875"/>
    </location>
</feature>
<feature type="compositionally biased region" description="Polar residues" evidence="2">
    <location>
        <begin position="648"/>
        <end position="666"/>
    </location>
</feature>
<evidence type="ECO:0000313" key="3">
    <source>
        <dbReference type="EMBL" id="KAF6163882.1"/>
    </source>
</evidence>
<keyword evidence="4" id="KW-1185">Reference proteome</keyword>
<proteinExistence type="predicted"/>
<dbReference type="GO" id="GO:0017056">
    <property type="term" value="F:structural constituent of nuclear pore"/>
    <property type="evidence" value="ECO:0007669"/>
    <property type="project" value="InterPro"/>
</dbReference>
<evidence type="ECO:0000313" key="4">
    <source>
        <dbReference type="Proteomes" id="UP000541444"/>
    </source>
</evidence>
<dbReference type="Proteomes" id="UP000541444">
    <property type="component" value="Unassembled WGS sequence"/>
</dbReference>
<feature type="compositionally biased region" description="Polar residues" evidence="2">
    <location>
        <begin position="537"/>
        <end position="549"/>
    </location>
</feature>
<comment type="caution">
    <text evidence="3">The sequence shown here is derived from an EMBL/GenBank/DDBJ whole genome shotgun (WGS) entry which is preliminary data.</text>
</comment>
<dbReference type="PANTHER" id="PTHR34418:SF3">
    <property type="entry name" value="NUCLEAR PORE COMPLEX PROTEIN NUP214"/>
    <property type="match status" value="1"/>
</dbReference>
<dbReference type="PANTHER" id="PTHR34418">
    <property type="entry name" value="NUCLEAR PORE COMPLEX PROTEIN NUP214 ISOFORM X1"/>
    <property type="match status" value="1"/>
</dbReference>
<feature type="compositionally biased region" description="Polar residues" evidence="2">
    <location>
        <begin position="771"/>
        <end position="789"/>
    </location>
</feature>
<feature type="compositionally biased region" description="Basic and acidic residues" evidence="2">
    <location>
        <begin position="792"/>
        <end position="811"/>
    </location>
</feature>
<feature type="compositionally biased region" description="Polar residues" evidence="2">
    <location>
        <begin position="607"/>
        <end position="625"/>
    </location>
</feature>
<dbReference type="EMBL" id="JACGCM010000957">
    <property type="protein sequence ID" value="KAF6163882.1"/>
    <property type="molecule type" value="Genomic_DNA"/>
</dbReference>
<protein>
    <submittedName>
        <fullName evidence="3">Uncharacterized protein</fullName>
    </submittedName>
</protein>
<dbReference type="InterPro" id="IPR015943">
    <property type="entry name" value="WD40/YVTN_repeat-like_dom_sf"/>
</dbReference>
<dbReference type="Gene3D" id="2.130.10.10">
    <property type="entry name" value="YVTN repeat-like/Quinoprotein amine dehydrogenase"/>
    <property type="match status" value="1"/>
</dbReference>
<name>A0A7J7NA57_9MAGN</name>
<dbReference type="InterPro" id="IPR044694">
    <property type="entry name" value="NUP214"/>
</dbReference>
<dbReference type="SUPFAM" id="SSF117289">
    <property type="entry name" value="Nucleoporin domain"/>
    <property type="match status" value="1"/>
</dbReference>
<feature type="compositionally biased region" description="Polar residues" evidence="2">
    <location>
        <begin position="691"/>
        <end position="707"/>
    </location>
</feature>
<feature type="coiled-coil region" evidence="1">
    <location>
        <begin position="1034"/>
        <end position="1061"/>
    </location>
</feature>
<sequence length="1383" mass="154613">MAIEIPKEDSDITIELDDEEDFTLNEEERELYFKTIGEPIPLNPKNSDFDPQNPPTQPLAISERFHAIFVAHTEGFYVAGTKEVIELAKEVKKSGSCIEEICVVDVPIGRVRILALSADSSYLAVCVGHRVHLFSVESLLNKGKRPFFTCSIDESSDVKDFIWRKKLEDSFVVLSKSGKLYKGNVDCPLKEVMENVDAVDWSTNGNYIAVTRKNTLSVMSSKFKRRFSMSLLFKSWISDINPNCIIKDDGSNDFGLLHSFIQEEDEEGGSEARLQALVDSVKWIRRDCIIVGCFQLTKDEEEEDYLVQIITTRDGKITEASSKPVVLSVSGVFTGMVDDSVAYGGGPYMFLNYLEQWGVAVATNRKNSDEHIVLLGWSVDAEKKVAAIIKSNQIDIWFPRVPLQDNGNDSFIAGFGVDKVSSYEKFTVQEDEETKNLSPYCILMCLTLDGKLIIFHMASGTEYPVPSQTESAFSEEEDSPTVESLECDSLKSSSMLDEHKVREITLDAKSQDMNPTDLEVKGAGNPLKGKEPLDSKVGNTTPIPFTQNPLSNTLFSGNLINSEDPLASPPSLIYSSDNVTAKSQDMNHRELEVKGSGGPLKEKEPSNSRVGNTVSFPVSQSSLPNPQFDRELEVKGSGGPLKEKEPSNSRVGNSISFPVSQSSLPNPQFDRELEVKGSGGPLKEKEPFNSRVGNSISFPVSQSSLPNPQFDRELEVKGSGGPLKEKEPSNSRVGNSVSFPVSQSSLPNPQFDRELEVKGSGGPLKEKEPSNSRVGNSVSFPVSQSSLPNPQFDRELEVKRSGGPLKEKEPSNSRVGNTVSFPVSQSSLPNPQFDRNLFNSKDPRAGPPSLFNSSDKASPRGGQIDPRGSIKFDSVPPIRNSQILSHETHTFGTSFNRNVQTMQEKSRNPQSSGALGSEPELSKQFGNASEMVKELDTLLLYIDGEGGFRDVCTISLKDSVATLEDGLENLSERCRALKHTVGERLEETQNLEDKILQVSARKVYMEDIVKQASDSQYWDLWNRQKLNPELELKRRQMLKVNQDLTNQLIDLERHFNTIELNKFGEHNGAAFTRKSSNSGLERSSHNQSLHSLYNTMNSQLAAAEKLSECLSRQMDLLHIESQPVKRQSVAKELFESIGLAYSGDSYSSPDLRKSVCTPDATKKLPFSSCSSIEEPRRNPSSAMKISEPETARRRRDSLDRICTVLIPKSSPTSELHKRLNSKFGFEYRTPYIDGWGPHDDDVFSVQSNGRRKTSSDYEEELRPQLRRKGKGNDIEALTNALSEQTHDVHLKVPEFTEKFGADTFIEWLDKVERIFNYKKYGDPKKVMIIESHLTGFALTWWNSVQQARRTSGYRPISEWWKMRRELKERFIPMNYGEVAFGKL</sequence>
<gene>
    <name evidence="3" type="ORF">GIB67_024737</name>
</gene>
<feature type="compositionally biased region" description="Polar residues" evidence="2">
    <location>
        <begin position="730"/>
        <end position="748"/>
    </location>
</feature>
<feature type="region of interest" description="Disordered" evidence="2">
    <location>
        <begin position="514"/>
        <end position="549"/>
    </location>
</feature>
<evidence type="ECO:0000256" key="2">
    <source>
        <dbReference type="SAM" id="MobiDB-lite"/>
    </source>
</evidence>
<dbReference type="GO" id="GO:0006405">
    <property type="term" value="P:RNA export from nucleus"/>
    <property type="evidence" value="ECO:0007669"/>
    <property type="project" value="InterPro"/>
</dbReference>
<reference evidence="3 4" key="1">
    <citation type="journal article" date="2020" name="IScience">
        <title>Genome Sequencing of the Endangered Kingdonia uniflora (Circaeasteraceae, Ranunculales) Reveals Potential Mechanisms of Evolutionary Specialization.</title>
        <authorList>
            <person name="Sun Y."/>
            <person name="Deng T."/>
            <person name="Zhang A."/>
            <person name="Moore M.J."/>
            <person name="Landis J.B."/>
            <person name="Lin N."/>
            <person name="Zhang H."/>
            <person name="Zhang X."/>
            <person name="Huang J."/>
            <person name="Zhang X."/>
            <person name="Sun H."/>
            <person name="Wang H."/>
        </authorList>
    </citation>
    <scope>NUCLEOTIDE SEQUENCE [LARGE SCALE GENOMIC DNA]</scope>
    <source>
        <strain evidence="3">TB1705</strain>
        <tissue evidence="3">Leaf</tissue>
    </source>
</reference>
<feature type="compositionally biased region" description="Polar residues" evidence="2">
    <location>
        <begin position="901"/>
        <end position="914"/>
    </location>
</feature>
<keyword evidence="1" id="KW-0175">Coiled coil</keyword>
<evidence type="ECO:0000256" key="1">
    <source>
        <dbReference type="SAM" id="Coils"/>
    </source>
</evidence>
<organism evidence="3 4">
    <name type="scientific">Kingdonia uniflora</name>
    <dbReference type="NCBI Taxonomy" id="39325"/>
    <lineage>
        <taxon>Eukaryota</taxon>
        <taxon>Viridiplantae</taxon>
        <taxon>Streptophyta</taxon>
        <taxon>Embryophyta</taxon>
        <taxon>Tracheophyta</taxon>
        <taxon>Spermatophyta</taxon>
        <taxon>Magnoliopsida</taxon>
        <taxon>Ranunculales</taxon>
        <taxon>Circaeasteraceae</taxon>
        <taxon>Kingdonia</taxon>
    </lineage>
</organism>
<feature type="region of interest" description="Disordered" evidence="2">
    <location>
        <begin position="901"/>
        <end position="923"/>
    </location>
</feature>
<feature type="compositionally biased region" description="Polar residues" evidence="2">
    <location>
        <begin position="812"/>
        <end position="830"/>
    </location>
</feature>